<dbReference type="AlphaFoldDB" id="A0A382L1C4"/>
<gene>
    <name evidence="1" type="ORF">METZ01_LOCUS283243</name>
</gene>
<sequence length="57" mass="6304">MIETRKVLLELIDKSAAEKGCSEEQAKMIRALVSKSMEEELPDVSELRVLLKAIGSS</sequence>
<proteinExistence type="predicted"/>
<reference evidence="1" key="1">
    <citation type="submission" date="2018-05" db="EMBL/GenBank/DDBJ databases">
        <authorList>
            <person name="Lanie J.A."/>
            <person name="Ng W.-L."/>
            <person name="Kazmierczak K.M."/>
            <person name="Andrzejewski T.M."/>
            <person name="Davidsen T.M."/>
            <person name="Wayne K.J."/>
            <person name="Tettelin H."/>
            <person name="Glass J.I."/>
            <person name="Rusch D."/>
            <person name="Podicherti R."/>
            <person name="Tsui H.-C.T."/>
            <person name="Winkler M.E."/>
        </authorList>
    </citation>
    <scope>NUCLEOTIDE SEQUENCE</scope>
</reference>
<dbReference type="EMBL" id="UINC01084080">
    <property type="protein sequence ID" value="SVC30389.1"/>
    <property type="molecule type" value="Genomic_DNA"/>
</dbReference>
<protein>
    <submittedName>
        <fullName evidence="1">Uncharacterized protein</fullName>
    </submittedName>
</protein>
<evidence type="ECO:0000313" key="1">
    <source>
        <dbReference type="EMBL" id="SVC30389.1"/>
    </source>
</evidence>
<organism evidence="1">
    <name type="scientific">marine metagenome</name>
    <dbReference type="NCBI Taxonomy" id="408172"/>
    <lineage>
        <taxon>unclassified sequences</taxon>
        <taxon>metagenomes</taxon>
        <taxon>ecological metagenomes</taxon>
    </lineage>
</organism>
<name>A0A382L1C4_9ZZZZ</name>
<accession>A0A382L1C4</accession>